<reference evidence="1" key="1">
    <citation type="submission" date="2019-10" db="EMBL/GenBank/DDBJ databases">
        <authorList>
            <consortium name="DOE Joint Genome Institute"/>
            <person name="Kuo A."/>
            <person name="Miyauchi S."/>
            <person name="Kiss E."/>
            <person name="Drula E."/>
            <person name="Kohler A."/>
            <person name="Sanchez-Garcia M."/>
            <person name="Andreopoulos B."/>
            <person name="Barry K.W."/>
            <person name="Bonito G."/>
            <person name="Buee M."/>
            <person name="Carver A."/>
            <person name="Chen C."/>
            <person name="Cichocki N."/>
            <person name="Clum A."/>
            <person name="Culley D."/>
            <person name="Crous P.W."/>
            <person name="Fauchery L."/>
            <person name="Girlanda M."/>
            <person name="Hayes R."/>
            <person name="Keri Z."/>
            <person name="Labutti K."/>
            <person name="Lipzen A."/>
            <person name="Lombard V."/>
            <person name="Magnuson J."/>
            <person name="Maillard F."/>
            <person name="Morin E."/>
            <person name="Murat C."/>
            <person name="Nolan M."/>
            <person name="Ohm R."/>
            <person name="Pangilinan J."/>
            <person name="Pereira M."/>
            <person name="Perotto S."/>
            <person name="Peter M."/>
            <person name="Riley R."/>
            <person name="Sitrit Y."/>
            <person name="Stielow B."/>
            <person name="Szollosi G."/>
            <person name="Zifcakova L."/>
            <person name="Stursova M."/>
            <person name="Spatafora J.W."/>
            <person name="Tedersoo L."/>
            <person name="Vaario L.-M."/>
            <person name="Yamada A."/>
            <person name="Yan M."/>
            <person name="Wang P."/>
            <person name="Xu J."/>
            <person name="Bruns T."/>
            <person name="Baldrian P."/>
            <person name="Vilgalys R."/>
            <person name="Henrissat B."/>
            <person name="Grigoriev I.V."/>
            <person name="Hibbett D."/>
            <person name="Nagy L.G."/>
            <person name="Martin F.M."/>
        </authorList>
    </citation>
    <scope>NUCLEOTIDE SEQUENCE</scope>
    <source>
        <strain evidence="1">P2</strain>
    </source>
</reference>
<protein>
    <submittedName>
        <fullName evidence="1">Uncharacterized protein</fullName>
    </submittedName>
</protein>
<dbReference type="Proteomes" id="UP000886501">
    <property type="component" value="Unassembled WGS sequence"/>
</dbReference>
<dbReference type="EMBL" id="MU117988">
    <property type="protein sequence ID" value="KAF9650123.1"/>
    <property type="molecule type" value="Genomic_DNA"/>
</dbReference>
<keyword evidence="2" id="KW-1185">Reference proteome</keyword>
<comment type="caution">
    <text evidence="1">The sequence shown here is derived from an EMBL/GenBank/DDBJ whole genome shotgun (WGS) entry which is preliminary data.</text>
</comment>
<name>A0ACB6ZLD1_THEGA</name>
<reference evidence="1" key="2">
    <citation type="journal article" date="2020" name="Nat. Commun.">
        <title>Large-scale genome sequencing of mycorrhizal fungi provides insights into the early evolution of symbiotic traits.</title>
        <authorList>
            <person name="Miyauchi S."/>
            <person name="Kiss E."/>
            <person name="Kuo A."/>
            <person name="Drula E."/>
            <person name="Kohler A."/>
            <person name="Sanchez-Garcia M."/>
            <person name="Morin E."/>
            <person name="Andreopoulos B."/>
            <person name="Barry K.W."/>
            <person name="Bonito G."/>
            <person name="Buee M."/>
            <person name="Carver A."/>
            <person name="Chen C."/>
            <person name="Cichocki N."/>
            <person name="Clum A."/>
            <person name="Culley D."/>
            <person name="Crous P.W."/>
            <person name="Fauchery L."/>
            <person name="Girlanda M."/>
            <person name="Hayes R.D."/>
            <person name="Keri Z."/>
            <person name="LaButti K."/>
            <person name="Lipzen A."/>
            <person name="Lombard V."/>
            <person name="Magnuson J."/>
            <person name="Maillard F."/>
            <person name="Murat C."/>
            <person name="Nolan M."/>
            <person name="Ohm R.A."/>
            <person name="Pangilinan J."/>
            <person name="Pereira M.F."/>
            <person name="Perotto S."/>
            <person name="Peter M."/>
            <person name="Pfister S."/>
            <person name="Riley R."/>
            <person name="Sitrit Y."/>
            <person name="Stielow J.B."/>
            <person name="Szollosi G."/>
            <person name="Zifcakova L."/>
            <person name="Stursova M."/>
            <person name="Spatafora J.W."/>
            <person name="Tedersoo L."/>
            <person name="Vaario L.M."/>
            <person name="Yamada A."/>
            <person name="Yan M."/>
            <person name="Wang P."/>
            <person name="Xu J."/>
            <person name="Bruns T."/>
            <person name="Baldrian P."/>
            <person name="Vilgalys R."/>
            <person name="Dunand C."/>
            <person name="Henrissat B."/>
            <person name="Grigoriev I.V."/>
            <person name="Hibbett D."/>
            <person name="Nagy L.G."/>
            <person name="Martin F.M."/>
        </authorList>
    </citation>
    <scope>NUCLEOTIDE SEQUENCE</scope>
    <source>
        <strain evidence="1">P2</strain>
    </source>
</reference>
<evidence type="ECO:0000313" key="1">
    <source>
        <dbReference type="EMBL" id="KAF9650123.1"/>
    </source>
</evidence>
<evidence type="ECO:0000313" key="2">
    <source>
        <dbReference type="Proteomes" id="UP000886501"/>
    </source>
</evidence>
<accession>A0ACB6ZLD1</accession>
<organism evidence="1 2">
    <name type="scientific">Thelephora ganbajun</name>
    <name type="common">Ganba fungus</name>
    <dbReference type="NCBI Taxonomy" id="370292"/>
    <lineage>
        <taxon>Eukaryota</taxon>
        <taxon>Fungi</taxon>
        <taxon>Dikarya</taxon>
        <taxon>Basidiomycota</taxon>
        <taxon>Agaricomycotina</taxon>
        <taxon>Agaricomycetes</taxon>
        <taxon>Thelephorales</taxon>
        <taxon>Thelephoraceae</taxon>
        <taxon>Thelephora</taxon>
    </lineage>
</organism>
<sequence>MPPIGVNAKPQHGPKTATVREAARTPISLPWRRENPPRVSSIATGISHPTPPAAGILNRENCFFHSSATSTPSGLACLYRCFTSAGDASLPRSIGFHFNRAGSQWEIESRIGTHHPARDSVAAHNWSGVCKIPRTQTRFTWDNDETPPTRVSVYHRSGPGQGLRYGIRVGLGTAVRSVSCRNRPGYFPYLIGDVDLWFCGLDDSP</sequence>
<gene>
    <name evidence="1" type="ORF">BDM02DRAFT_1514285</name>
</gene>
<proteinExistence type="predicted"/>